<organism evidence="1 2">
    <name type="scientific">Muraenolepis orangiensis</name>
    <name type="common">Patagonian moray cod</name>
    <dbReference type="NCBI Taxonomy" id="630683"/>
    <lineage>
        <taxon>Eukaryota</taxon>
        <taxon>Metazoa</taxon>
        <taxon>Chordata</taxon>
        <taxon>Craniata</taxon>
        <taxon>Vertebrata</taxon>
        <taxon>Euteleostomi</taxon>
        <taxon>Actinopterygii</taxon>
        <taxon>Neopterygii</taxon>
        <taxon>Teleostei</taxon>
        <taxon>Neoteleostei</taxon>
        <taxon>Acanthomorphata</taxon>
        <taxon>Zeiogadaria</taxon>
        <taxon>Gadariae</taxon>
        <taxon>Gadiformes</taxon>
        <taxon>Muraenolepidoidei</taxon>
        <taxon>Muraenolepididae</taxon>
        <taxon>Muraenolepis</taxon>
    </lineage>
</organism>
<reference evidence="1" key="1">
    <citation type="submission" date="2022-07" db="EMBL/GenBank/DDBJ databases">
        <title>Chromosome-level genome of Muraenolepis orangiensis.</title>
        <authorList>
            <person name="Kim J."/>
        </authorList>
    </citation>
    <scope>NUCLEOTIDE SEQUENCE</scope>
    <source>
        <strain evidence="1">KU_S4_2022</strain>
        <tissue evidence="1">Muscle</tissue>
    </source>
</reference>
<name>A0A9Q0IRK8_9TELE</name>
<proteinExistence type="predicted"/>
<dbReference type="Proteomes" id="UP001148018">
    <property type="component" value="Unassembled WGS sequence"/>
</dbReference>
<comment type="caution">
    <text evidence="1">The sequence shown here is derived from an EMBL/GenBank/DDBJ whole genome shotgun (WGS) entry which is preliminary data.</text>
</comment>
<protein>
    <submittedName>
        <fullName evidence="1">Uncharacterized protein</fullName>
    </submittedName>
</protein>
<dbReference type="AlphaFoldDB" id="A0A9Q0IRK8"/>
<sequence length="105" mass="10788">MAARGKVSDARAGVRQRKWLIKSAAARWSHPRGAIHAGAIHAGAIHAGAIHAGAIHAGAIHAGAIHAGAIHAGAIHAGASEIHLIALECEKTDFFSPLWLLPVVL</sequence>
<gene>
    <name evidence="1" type="ORF">NHX12_026102</name>
</gene>
<keyword evidence="2" id="KW-1185">Reference proteome</keyword>
<evidence type="ECO:0000313" key="2">
    <source>
        <dbReference type="Proteomes" id="UP001148018"/>
    </source>
</evidence>
<accession>A0A9Q0IRK8</accession>
<evidence type="ECO:0000313" key="1">
    <source>
        <dbReference type="EMBL" id="KAJ3606581.1"/>
    </source>
</evidence>
<dbReference type="EMBL" id="JANIIK010000042">
    <property type="protein sequence ID" value="KAJ3606581.1"/>
    <property type="molecule type" value="Genomic_DNA"/>
</dbReference>